<keyword evidence="4" id="KW-1185">Reference proteome</keyword>
<accession>A0A344PM51</accession>
<dbReference type="AlphaFoldDB" id="A0A344PM51"/>
<dbReference type="PRINTS" id="PR00412">
    <property type="entry name" value="EPOXHYDRLASE"/>
</dbReference>
<sequence length="256" mass="26959">MKLNTIITGEPGALPPVILAHGLLGSARNLGGLARRLAGRRVIQVDMRNHGDSGWSDDHSYAALAGDLAEVIAAEGGIADVVGHSMGGKAAMALALLHPQMVRRLVVLDIAPLAYAHSQTPLIDAMAATDLTSITRRSEADARLAERVEDAGTRAFVLQSLELRPGEPARWKMNLAALRAEMAELVGWPEGLAEGAFDGPVLAIAGAESDYISREGEAALRRYFPQIEVQRIAGAGHWVHADAAQAVGDAVATFIG</sequence>
<dbReference type="InterPro" id="IPR029058">
    <property type="entry name" value="AB_hydrolase_fold"/>
</dbReference>
<evidence type="ECO:0000256" key="1">
    <source>
        <dbReference type="ARBA" id="ARBA00022801"/>
    </source>
</evidence>
<dbReference type="RefSeq" id="WP_114076773.1">
    <property type="nucleotide sequence ID" value="NZ_CP030918.1"/>
</dbReference>
<evidence type="ECO:0000313" key="4">
    <source>
        <dbReference type="Proteomes" id="UP000252023"/>
    </source>
</evidence>
<name>A0A344PM51_9RHOB</name>
<keyword evidence="1 3" id="KW-0378">Hydrolase</keyword>
<evidence type="ECO:0000259" key="2">
    <source>
        <dbReference type="Pfam" id="PF00561"/>
    </source>
</evidence>
<organism evidence="3 4">
    <name type="scientific">Paracoccus suum</name>
    <dbReference type="NCBI Taxonomy" id="2259340"/>
    <lineage>
        <taxon>Bacteria</taxon>
        <taxon>Pseudomonadati</taxon>
        <taxon>Pseudomonadota</taxon>
        <taxon>Alphaproteobacteria</taxon>
        <taxon>Rhodobacterales</taxon>
        <taxon>Paracoccaceae</taxon>
        <taxon>Paracoccus</taxon>
    </lineage>
</organism>
<reference evidence="4" key="1">
    <citation type="submission" date="2018-07" db="EMBL/GenBank/DDBJ databases">
        <title>Genome sequencing of Paracoccus sp. SC2-6.</title>
        <authorList>
            <person name="Heo J."/>
            <person name="Kim S.-J."/>
            <person name="Kwon S.-W."/>
        </authorList>
    </citation>
    <scope>NUCLEOTIDE SEQUENCE [LARGE SCALE GENOMIC DNA]</scope>
    <source>
        <strain evidence="4">SC2-6</strain>
    </source>
</reference>
<dbReference type="PRINTS" id="PR00111">
    <property type="entry name" value="ABHYDROLASE"/>
</dbReference>
<dbReference type="PANTHER" id="PTHR46118">
    <property type="entry name" value="PROTEIN ABHD11"/>
    <property type="match status" value="1"/>
</dbReference>
<dbReference type="Pfam" id="PF00561">
    <property type="entry name" value="Abhydrolase_1"/>
    <property type="match status" value="1"/>
</dbReference>
<dbReference type="EMBL" id="CP030918">
    <property type="protein sequence ID" value="AXC50456.1"/>
    <property type="molecule type" value="Genomic_DNA"/>
</dbReference>
<feature type="domain" description="AB hydrolase-1" evidence="2">
    <location>
        <begin position="15"/>
        <end position="243"/>
    </location>
</feature>
<dbReference type="Gene3D" id="3.40.50.1820">
    <property type="entry name" value="alpha/beta hydrolase"/>
    <property type="match status" value="1"/>
</dbReference>
<dbReference type="PANTHER" id="PTHR46118:SF4">
    <property type="entry name" value="PROTEIN ABHD11"/>
    <property type="match status" value="1"/>
</dbReference>
<dbReference type="SUPFAM" id="SSF53474">
    <property type="entry name" value="alpha/beta-Hydrolases"/>
    <property type="match status" value="1"/>
</dbReference>
<dbReference type="Proteomes" id="UP000252023">
    <property type="component" value="Chromosome"/>
</dbReference>
<dbReference type="OrthoDB" id="9808398at2"/>
<gene>
    <name evidence="3" type="ORF">DRW48_12895</name>
</gene>
<proteinExistence type="predicted"/>
<protein>
    <submittedName>
        <fullName evidence="3">Alpha/beta fold hydrolase</fullName>
    </submittedName>
</protein>
<dbReference type="KEGG" id="pars:DRW48_12895"/>
<dbReference type="InterPro" id="IPR000073">
    <property type="entry name" value="AB_hydrolase_1"/>
</dbReference>
<dbReference type="GO" id="GO:0016787">
    <property type="term" value="F:hydrolase activity"/>
    <property type="evidence" value="ECO:0007669"/>
    <property type="project" value="UniProtKB-KW"/>
</dbReference>
<dbReference type="InterPro" id="IPR000639">
    <property type="entry name" value="Epox_hydrolase-like"/>
</dbReference>
<evidence type="ECO:0000313" key="3">
    <source>
        <dbReference type="EMBL" id="AXC50456.1"/>
    </source>
</evidence>